<proteinExistence type="predicted"/>
<comment type="caution">
    <text evidence="1">The sequence shown here is derived from an EMBL/GenBank/DDBJ whole genome shotgun (WGS) entry which is preliminary data.</text>
</comment>
<protein>
    <recommendedName>
        <fullName evidence="3">3-keto-disaccharide hydrolase domain-containing protein</fullName>
    </recommendedName>
</protein>
<evidence type="ECO:0000313" key="1">
    <source>
        <dbReference type="EMBL" id="KPK62094.1"/>
    </source>
</evidence>
<gene>
    <name evidence="1" type="ORF">AMJ83_11625</name>
</gene>
<evidence type="ECO:0008006" key="3">
    <source>
        <dbReference type="Google" id="ProtNLM"/>
    </source>
</evidence>
<dbReference type="EMBL" id="LJUJ01000054">
    <property type="protein sequence ID" value="KPK62094.1"/>
    <property type="molecule type" value="Genomic_DNA"/>
</dbReference>
<organism evidence="1 2">
    <name type="scientific">candidate division WOR_3 bacterium SM23_42</name>
    <dbReference type="NCBI Taxonomy" id="1703779"/>
    <lineage>
        <taxon>Bacteria</taxon>
        <taxon>Bacteria division WOR-3</taxon>
    </lineage>
</organism>
<dbReference type="Proteomes" id="UP000051373">
    <property type="component" value="Unassembled WGS sequence"/>
</dbReference>
<dbReference type="AlphaFoldDB" id="A0A0S8FNH6"/>
<sequence length="228" mass="24821">MKKKGLLLLFVLILFAISGSWLTVFHADFETDVPGSTPVTAPDGDPPNDRLNFDGDLEIINSAPLGSKALKIDRSTTPPATILECITDGGPHTNGTYYIEFKSYAEADESGLGISVQSTSRHKALQMGFKDGRYGLSSGDGQDMLAGTYPPGTIHSIRITMNMNSRKFSVAINDVQVALDKTFLDVGFKDLYLIRFNYVPAIVEAFPGVYIVDDISIKKYLGSGIKCR</sequence>
<name>A0A0S8FNH6_UNCW3</name>
<accession>A0A0S8FNH6</accession>
<evidence type="ECO:0000313" key="2">
    <source>
        <dbReference type="Proteomes" id="UP000051373"/>
    </source>
</evidence>
<reference evidence="1 2" key="1">
    <citation type="journal article" date="2015" name="Microbiome">
        <title>Genomic resolution of linkages in carbon, nitrogen, and sulfur cycling among widespread estuary sediment bacteria.</title>
        <authorList>
            <person name="Baker B.J."/>
            <person name="Lazar C.S."/>
            <person name="Teske A.P."/>
            <person name="Dick G.J."/>
        </authorList>
    </citation>
    <scope>NUCLEOTIDE SEQUENCE [LARGE SCALE GENOMIC DNA]</scope>
    <source>
        <strain evidence="1">SM23_42</strain>
    </source>
</reference>